<name>E9G562_DAPPU</name>
<evidence type="ECO:0000256" key="3">
    <source>
        <dbReference type="ARBA" id="ARBA00022692"/>
    </source>
</evidence>
<dbReference type="InterPro" id="IPR052192">
    <property type="entry name" value="Insect_Ionotropic_Sensory_Rcpt"/>
</dbReference>
<dbReference type="Proteomes" id="UP000000305">
    <property type="component" value="Unassembled WGS sequence"/>
</dbReference>
<keyword evidence="5" id="KW-0472">Membrane</keyword>
<evidence type="ECO:0000313" key="8">
    <source>
        <dbReference type="EMBL" id="EFX85439.1"/>
    </source>
</evidence>
<evidence type="ECO:0000256" key="2">
    <source>
        <dbReference type="ARBA" id="ARBA00022475"/>
    </source>
</evidence>
<proteinExistence type="predicted"/>
<keyword evidence="4" id="KW-1133">Transmembrane helix</keyword>
<dbReference type="PANTHER" id="PTHR42643">
    <property type="entry name" value="IONOTROPIC RECEPTOR 20A-RELATED"/>
    <property type="match status" value="1"/>
</dbReference>
<dbReference type="GO" id="GO:0005886">
    <property type="term" value="C:plasma membrane"/>
    <property type="evidence" value="ECO:0007669"/>
    <property type="project" value="UniProtKB-SubCell"/>
</dbReference>
<dbReference type="PANTHER" id="PTHR42643:SF24">
    <property type="entry name" value="IONOTROPIC RECEPTOR 60A"/>
    <property type="match status" value="1"/>
</dbReference>
<evidence type="ECO:0000256" key="6">
    <source>
        <dbReference type="ARBA" id="ARBA00023170"/>
    </source>
</evidence>
<dbReference type="InParanoid" id="E9G562"/>
<dbReference type="HOGENOM" id="CLU_1429336_0_0_1"/>
<dbReference type="PhylomeDB" id="E9G562"/>
<evidence type="ECO:0000313" key="9">
    <source>
        <dbReference type="Proteomes" id="UP000000305"/>
    </source>
</evidence>
<gene>
    <name evidence="8" type="ORF">DAPPUDRAFT_238088</name>
</gene>
<keyword evidence="3" id="KW-0812">Transmembrane</keyword>
<evidence type="ECO:0000256" key="4">
    <source>
        <dbReference type="ARBA" id="ARBA00022989"/>
    </source>
</evidence>
<dbReference type="KEGG" id="dpx:DAPPUDRAFT_238088"/>
<keyword evidence="9" id="KW-1185">Reference proteome</keyword>
<accession>E9G562</accession>
<keyword evidence="6" id="KW-0675">Receptor</keyword>
<reference evidence="8 9" key="1">
    <citation type="journal article" date="2011" name="Science">
        <title>The ecoresponsive genome of Daphnia pulex.</title>
        <authorList>
            <person name="Colbourne J.K."/>
            <person name="Pfrender M.E."/>
            <person name="Gilbert D."/>
            <person name="Thomas W.K."/>
            <person name="Tucker A."/>
            <person name="Oakley T.H."/>
            <person name="Tokishita S."/>
            <person name="Aerts A."/>
            <person name="Arnold G.J."/>
            <person name="Basu M.K."/>
            <person name="Bauer D.J."/>
            <person name="Caceres C.E."/>
            <person name="Carmel L."/>
            <person name="Casola C."/>
            <person name="Choi J.H."/>
            <person name="Detter J.C."/>
            <person name="Dong Q."/>
            <person name="Dusheyko S."/>
            <person name="Eads B.D."/>
            <person name="Frohlich T."/>
            <person name="Geiler-Samerotte K.A."/>
            <person name="Gerlach D."/>
            <person name="Hatcher P."/>
            <person name="Jogdeo S."/>
            <person name="Krijgsveld J."/>
            <person name="Kriventseva E.V."/>
            <person name="Kultz D."/>
            <person name="Laforsch C."/>
            <person name="Lindquist E."/>
            <person name="Lopez J."/>
            <person name="Manak J.R."/>
            <person name="Muller J."/>
            <person name="Pangilinan J."/>
            <person name="Patwardhan R.P."/>
            <person name="Pitluck S."/>
            <person name="Pritham E.J."/>
            <person name="Rechtsteiner A."/>
            <person name="Rho M."/>
            <person name="Rogozin I.B."/>
            <person name="Sakarya O."/>
            <person name="Salamov A."/>
            <person name="Schaack S."/>
            <person name="Shapiro H."/>
            <person name="Shiga Y."/>
            <person name="Skalitzky C."/>
            <person name="Smith Z."/>
            <person name="Souvorov A."/>
            <person name="Sung W."/>
            <person name="Tang Z."/>
            <person name="Tsuchiya D."/>
            <person name="Tu H."/>
            <person name="Vos H."/>
            <person name="Wang M."/>
            <person name="Wolf Y.I."/>
            <person name="Yamagata H."/>
            <person name="Yamada T."/>
            <person name="Ye Y."/>
            <person name="Shaw J.R."/>
            <person name="Andrews J."/>
            <person name="Crease T.J."/>
            <person name="Tang H."/>
            <person name="Lucas S.M."/>
            <person name="Robertson H.M."/>
            <person name="Bork P."/>
            <person name="Koonin E.V."/>
            <person name="Zdobnov E.M."/>
            <person name="Grigoriev I.V."/>
            <person name="Lynch M."/>
            <person name="Boore J.L."/>
        </authorList>
    </citation>
    <scope>NUCLEOTIDE SEQUENCE [LARGE SCALE GENOMIC DNA]</scope>
</reference>
<comment type="subcellular location">
    <subcellularLocation>
        <location evidence="1">Cell membrane</location>
        <topology evidence="1">Multi-pass membrane protein</topology>
    </subcellularLocation>
</comment>
<sequence>MVLTPTPKRARFMDFTIPLLIDRGRFMLRYPEEESRLAAVLQPFSLLDKAATSGYGKILGDSLRTNPHLLFRDYNGAIENVLNHNAVYLRVGIEVLNRVYEDMKANNGKCRLTASKPFGDVRFLSFGLKKDQHYNNAFNEGLSRLRESGLLTHWFNHYIPQIDKCFVGIRHVAKVDNRKLLVRHFAKANK</sequence>
<dbReference type="EMBL" id="GL732532">
    <property type="protein sequence ID" value="EFX85439.1"/>
    <property type="molecule type" value="Genomic_DNA"/>
</dbReference>
<dbReference type="AlphaFoldDB" id="E9G562"/>
<evidence type="ECO:0000256" key="1">
    <source>
        <dbReference type="ARBA" id="ARBA00004651"/>
    </source>
</evidence>
<keyword evidence="7" id="KW-0325">Glycoprotein</keyword>
<protein>
    <submittedName>
        <fullName evidence="8">Uncharacterized protein</fullName>
    </submittedName>
</protein>
<organism evidence="8 9">
    <name type="scientific">Daphnia pulex</name>
    <name type="common">Water flea</name>
    <dbReference type="NCBI Taxonomy" id="6669"/>
    <lineage>
        <taxon>Eukaryota</taxon>
        <taxon>Metazoa</taxon>
        <taxon>Ecdysozoa</taxon>
        <taxon>Arthropoda</taxon>
        <taxon>Crustacea</taxon>
        <taxon>Branchiopoda</taxon>
        <taxon>Diplostraca</taxon>
        <taxon>Cladocera</taxon>
        <taxon>Anomopoda</taxon>
        <taxon>Daphniidae</taxon>
        <taxon>Daphnia</taxon>
    </lineage>
</organism>
<evidence type="ECO:0000256" key="5">
    <source>
        <dbReference type="ARBA" id="ARBA00023136"/>
    </source>
</evidence>
<dbReference type="SUPFAM" id="SSF53850">
    <property type="entry name" value="Periplasmic binding protein-like II"/>
    <property type="match status" value="1"/>
</dbReference>
<keyword evidence="2" id="KW-1003">Cell membrane</keyword>
<evidence type="ECO:0000256" key="7">
    <source>
        <dbReference type="ARBA" id="ARBA00023180"/>
    </source>
</evidence>
<dbReference type="Gene3D" id="3.40.190.10">
    <property type="entry name" value="Periplasmic binding protein-like II"/>
    <property type="match status" value="2"/>
</dbReference>